<comment type="caution">
    <text evidence="2">The sequence shown here is derived from an EMBL/GenBank/DDBJ whole genome shotgun (WGS) entry which is preliminary data.</text>
</comment>
<evidence type="ECO:0000313" key="2">
    <source>
        <dbReference type="EMBL" id="GIJ06177.1"/>
    </source>
</evidence>
<evidence type="ECO:0000313" key="3">
    <source>
        <dbReference type="Proteomes" id="UP000652013"/>
    </source>
</evidence>
<protein>
    <submittedName>
        <fullName evidence="2">Uncharacterized protein</fullName>
    </submittedName>
</protein>
<reference evidence="2" key="1">
    <citation type="submission" date="2021-01" db="EMBL/GenBank/DDBJ databases">
        <title>Whole genome shotgun sequence of Spirilliplanes yamanashiensis NBRC 15828.</title>
        <authorList>
            <person name="Komaki H."/>
            <person name="Tamura T."/>
        </authorList>
    </citation>
    <scope>NUCLEOTIDE SEQUENCE</scope>
    <source>
        <strain evidence="2">NBRC 15828</strain>
    </source>
</reference>
<organism evidence="2 3">
    <name type="scientific">Spirilliplanes yamanashiensis</name>
    <dbReference type="NCBI Taxonomy" id="42233"/>
    <lineage>
        <taxon>Bacteria</taxon>
        <taxon>Bacillati</taxon>
        <taxon>Actinomycetota</taxon>
        <taxon>Actinomycetes</taxon>
        <taxon>Micromonosporales</taxon>
        <taxon>Micromonosporaceae</taxon>
        <taxon>Spirilliplanes</taxon>
    </lineage>
</organism>
<keyword evidence="3" id="KW-1185">Reference proteome</keyword>
<evidence type="ECO:0000256" key="1">
    <source>
        <dbReference type="SAM" id="MobiDB-lite"/>
    </source>
</evidence>
<name>A0A8J4DLA4_9ACTN</name>
<proteinExistence type="predicted"/>
<accession>A0A8J4DLA4</accession>
<sequence>MTRHLDAEHIGALAGLMGWAEHRGRPAQERADLVAAAWGSGIRNVAELSRIARVSRDTIYADLRARGIDPSQRAEPVSPQQTGGTAAGAVSPDALRVLAKLLGAVAGPEAVAGASDGDMVRVVDSTATLLDLVADLLDPPLDQGPGWTGDDLLPQLVLHGGEVAGHARRTMAARATADDVTRLATWVRTGARYSGRALVVDRADVALRMPDGSTTTVTVTVDDAGATTLTGGGPALSGATTELDQLDLFQALTTLADVVGRHLDPSAHVARRRDDVPGVPPVRQRLLPSNDDRA</sequence>
<feature type="region of interest" description="Disordered" evidence="1">
    <location>
        <begin position="271"/>
        <end position="294"/>
    </location>
</feature>
<dbReference type="EMBL" id="BOOY01000039">
    <property type="protein sequence ID" value="GIJ06177.1"/>
    <property type="molecule type" value="Genomic_DNA"/>
</dbReference>
<dbReference type="AlphaFoldDB" id="A0A8J4DLA4"/>
<gene>
    <name evidence="2" type="ORF">Sya03_55290</name>
</gene>
<dbReference type="RefSeq" id="WP_203941368.1">
    <property type="nucleotide sequence ID" value="NZ_BAAAGJ010000014.1"/>
</dbReference>
<dbReference type="Proteomes" id="UP000652013">
    <property type="component" value="Unassembled WGS sequence"/>
</dbReference>